<dbReference type="EMBL" id="JAAIUW010000004">
    <property type="protein sequence ID" value="KAF7835831.1"/>
    <property type="molecule type" value="Genomic_DNA"/>
</dbReference>
<proteinExistence type="predicted"/>
<evidence type="ECO:0000313" key="1">
    <source>
        <dbReference type="EMBL" id="KAF7835831.1"/>
    </source>
</evidence>
<sequence>MGQPTCDVSMEDMRCEGDKHKARQGKI</sequence>
<reference evidence="1" key="1">
    <citation type="submission" date="2020-09" db="EMBL/GenBank/DDBJ databases">
        <title>Genome-Enabled Discovery of Anthraquinone Biosynthesis in Senna tora.</title>
        <authorList>
            <person name="Kang S.-H."/>
            <person name="Pandey R.P."/>
            <person name="Lee C.-M."/>
            <person name="Sim J.-S."/>
            <person name="Jeong J.-T."/>
            <person name="Choi B.-S."/>
            <person name="Jung M."/>
            <person name="Ginzburg D."/>
            <person name="Zhao K."/>
            <person name="Won S.Y."/>
            <person name="Oh T.-J."/>
            <person name="Yu Y."/>
            <person name="Kim N.-H."/>
            <person name="Lee O.R."/>
            <person name="Lee T.-H."/>
            <person name="Bashyal P."/>
            <person name="Kim T.-S."/>
            <person name="Lee W.-H."/>
            <person name="Kawkins C."/>
            <person name="Kim C.-K."/>
            <person name="Kim J.S."/>
            <person name="Ahn B.O."/>
            <person name="Rhee S.Y."/>
            <person name="Sohng J.K."/>
        </authorList>
    </citation>
    <scope>NUCLEOTIDE SEQUENCE</scope>
    <source>
        <tissue evidence="1">Leaf</tissue>
    </source>
</reference>
<name>A0A835CBP5_9FABA</name>
<accession>A0A835CBP5</accession>
<dbReference type="Proteomes" id="UP000634136">
    <property type="component" value="Unassembled WGS sequence"/>
</dbReference>
<comment type="caution">
    <text evidence="1">The sequence shown here is derived from an EMBL/GenBank/DDBJ whole genome shotgun (WGS) entry which is preliminary data.</text>
</comment>
<gene>
    <name evidence="1" type="ORF">G2W53_010690</name>
</gene>
<organism evidence="1 2">
    <name type="scientific">Senna tora</name>
    <dbReference type="NCBI Taxonomy" id="362788"/>
    <lineage>
        <taxon>Eukaryota</taxon>
        <taxon>Viridiplantae</taxon>
        <taxon>Streptophyta</taxon>
        <taxon>Embryophyta</taxon>
        <taxon>Tracheophyta</taxon>
        <taxon>Spermatophyta</taxon>
        <taxon>Magnoliopsida</taxon>
        <taxon>eudicotyledons</taxon>
        <taxon>Gunneridae</taxon>
        <taxon>Pentapetalae</taxon>
        <taxon>rosids</taxon>
        <taxon>fabids</taxon>
        <taxon>Fabales</taxon>
        <taxon>Fabaceae</taxon>
        <taxon>Caesalpinioideae</taxon>
        <taxon>Cassia clade</taxon>
        <taxon>Senna</taxon>
    </lineage>
</organism>
<dbReference type="AlphaFoldDB" id="A0A835CBP5"/>
<keyword evidence="2" id="KW-1185">Reference proteome</keyword>
<protein>
    <submittedName>
        <fullName evidence="1">Uncharacterized protein</fullName>
    </submittedName>
</protein>
<evidence type="ECO:0000313" key="2">
    <source>
        <dbReference type="Proteomes" id="UP000634136"/>
    </source>
</evidence>